<dbReference type="InterPro" id="IPR036101">
    <property type="entry name" value="CarD-like/TRCF_RID_sf"/>
</dbReference>
<dbReference type="EMBL" id="CP063304">
    <property type="protein sequence ID" value="QOV18116.1"/>
    <property type="molecule type" value="Genomic_DNA"/>
</dbReference>
<dbReference type="AlphaFoldDB" id="A0A7M2RCW2"/>
<feature type="domain" description="CarD-like/TRCF RNAP-interacting" evidence="1">
    <location>
        <begin position="2"/>
        <end position="62"/>
    </location>
</feature>
<dbReference type="Gene3D" id="2.40.10.170">
    <property type="match status" value="1"/>
</dbReference>
<evidence type="ECO:0000313" key="3">
    <source>
        <dbReference type="Proteomes" id="UP000593601"/>
    </source>
</evidence>
<dbReference type="InterPro" id="IPR042215">
    <property type="entry name" value="CarD-like_C"/>
</dbReference>
<keyword evidence="3" id="KW-1185">Reference proteome</keyword>
<name>A0A7M2RCW2_9FIRM</name>
<dbReference type="SUPFAM" id="SSF141259">
    <property type="entry name" value="CarD-like"/>
    <property type="match status" value="1"/>
</dbReference>
<dbReference type="Gene3D" id="1.20.58.1290">
    <property type="entry name" value="CarD-like, C-terminal domain"/>
    <property type="match status" value="1"/>
</dbReference>
<dbReference type="Proteomes" id="UP000593601">
    <property type="component" value="Chromosome"/>
</dbReference>
<sequence length="174" mass="19973">MFKVGEYIICGSNGVCQVEEIGPMKIPGVSKDRIFYTLTPVYSGCSAVYTPTDNEKMIMRPVLSREEAWKLIENIAEIGIYEEPDNKRRDMIFKEALKTCDCKEWVKIINTLYLKKKNRIAQGKKEITSDEKYLQAAEENLYGELSIPLRMPKEKVESFISEKVDALIEDEAFA</sequence>
<dbReference type="Pfam" id="PF02559">
    <property type="entry name" value="CarD_TRCF_RID"/>
    <property type="match status" value="1"/>
</dbReference>
<gene>
    <name evidence="2" type="ORF">INP51_08610</name>
</gene>
<proteinExistence type="predicted"/>
<dbReference type="InterPro" id="IPR003711">
    <property type="entry name" value="CarD-like/TRCF_RID"/>
</dbReference>
<dbReference type="KEGG" id="bliq:INP51_08610"/>
<evidence type="ECO:0000259" key="1">
    <source>
        <dbReference type="Pfam" id="PF02559"/>
    </source>
</evidence>
<reference evidence="2 3" key="1">
    <citation type="submission" date="2020-10" db="EMBL/GenBank/DDBJ databases">
        <title>Blautia liquoris sp.nov., isolated from the mud in a fermentation cellar used for the production of Chinese strong-flavoured liquor.</title>
        <authorList>
            <person name="Lu L."/>
        </authorList>
    </citation>
    <scope>NUCLEOTIDE SEQUENCE [LARGE SCALE GENOMIC DNA]</scope>
    <source>
        <strain evidence="2 3">LZLJ-3</strain>
    </source>
</reference>
<organism evidence="2 3">
    <name type="scientific">Blautia liquoris</name>
    <dbReference type="NCBI Taxonomy" id="2779518"/>
    <lineage>
        <taxon>Bacteria</taxon>
        <taxon>Bacillati</taxon>
        <taxon>Bacillota</taxon>
        <taxon>Clostridia</taxon>
        <taxon>Lachnospirales</taxon>
        <taxon>Lachnospiraceae</taxon>
        <taxon>Blautia</taxon>
    </lineage>
</organism>
<evidence type="ECO:0000313" key="2">
    <source>
        <dbReference type="EMBL" id="QOV18116.1"/>
    </source>
</evidence>
<protein>
    <submittedName>
        <fullName evidence="2">CarD family transcriptional regulator</fullName>
    </submittedName>
</protein>
<accession>A0A7M2RCW2</accession>
<dbReference type="RefSeq" id="WP_193734478.1">
    <property type="nucleotide sequence ID" value="NZ_CP063304.1"/>
</dbReference>